<keyword evidence="3" id="KW-0964">Secreted</keyword>
<dbReference type="EMBL" id="VTPY01000001">
    <property type="protein sequence ID" value="KAA0014647.1"/>
    <property type="molecule type" value="Genomic_DNA"/>
</dbReference>
<evidence type="ECO:0000313" key="8">
    <source>
        <dbReference type="EMBL" id="KAA0014647.1"/>
    </source>
</evidence>
<dbReference type="SMART" id="SM00637">
    <property type="entry name" value="CBD_II"/>
    <property type="match status" value="3"/>
</dbReference>
<dbReference type="PROSITE" id="PS51173">
    <property type="entry name" value="CBM2"/>
    <property type="match status" value="1"/>
</dbReference>
<keyword evidence="4" id="KW-0677">Repeat</keyword>
<dbReference type="InterPro" id="IPR008965">
    <property type="entry name" value="CBM2/CBM3_carb-bd_dom_sf"/>
</dbReference>
<dbReference type="PROSITE" id="PS00330">
    <property type="entry name" value="HEMOLYSIN_CALCIUM"/>
    <property type="match status" value="4"/>
</dbReference>
<keyword evidence="5" id="KW-0106">Calcium</keyword>
<dbReference type="SUPFAM" id="SSF51126">
    <property type="entry name" value="Pectin lyase-like"/>
    <property type="match status" value="1"/>
</dbReference>
<dbReference type="GO" id="GO:0004553">
    <property type="term" value="F:hydrolase activity, hydrolyzing O-glycosyl compounds"/>
    <property type="evidence" value="ECO:0007669"/>
    <property type="project" value="InterPro"/>
</dbReference>
<dbReference type="GO" id="GO:0030247">
    <property type="term" value="F:polysaccharide binding"/>
    <property type="evidence" value="ECO:0007669"/>
    <property type="project" value="UniProtKB-UniRule"/>
</dbReference>
<dbReference type="InterPro" id="IPR018511">
    <property type="entry name" value="Hemolysin-typ_Ca-bd_CS"/>
</dbReference>
<proteinExistence type="predicted"/>
<dbReference type="InterPro" id="IPR013858">
    <property type="entry name" value="Peptidase_M10B_C"/>
</dbReference>
<feature type="region of interest" description="Disordered" evidence="6">
    <location>
        <begin position="962"/>
        <end position="981"/>
    </location>
</feature>
<dbReference type="Gene3D" id="2.60.40.290">
    <property type="match status" value="3"/>
</dbReference>
<dbReference type="Pfam" id="PF08548">
    <property type="entry name" value="Peptidase_M10_C"/>
    <property type="match status" value="1"/>
</dbReference>
<dbReference type="SUPFAM" id="SSF51120">
    <property type="entry name" value="beta-Roll"/>
    <property type="match status" value="2"/>
</dbReference>
<gene>
    <name evidence="8" type="ORF">F0A17_03125</name>
</gene>
<dbReference type="PANTHER" id="PTHR38340">
    <property type="entry name" value="S-LAYER PROTEIN"/>
    <property type="match status" value="1"/>
</dbReference>
<dbReference type="PANTHER" id="PTHR38340:SF1">
    <property type="entry name" value="S-LAYER PROTEIN"/>
    <property type="match status" value="1"/>
</dbReference>
<evidence type="ECO:0000259" key="7">
    <source>
        <dbReference type="PROSITE" id="PS51173"/>
    </source>
</evidence>
<dbReference type="GO" id="GO:0005615">
    <property type="term" value="C:extracellular space"/>
    <property type="evidence" value="ECO:0007669"/>
    <property type="project" value="InterPro"/>
</dbReference>
<dbReference type="GO" id="GO:0005509">
    <property type="term" value="F:calcium ion binding"/>
    <property type="evidence" value="ECO:0007669"/>
    <property type="project" value="InterPro"/>
</dbReference>
<dbReference type="Pfam" id="PF00353">
    <property type="entry name" value="HemolysinCabind"/>
    <property type="match status" value="2"/>
</dbReference>
<dbReference type="InterPro" id="IPR011049">
    <property type="entry name" value="Serralysin-like_metalloprot_C"/>
</dbReference>
<feature type="domain" description="CBM2" evidence="7">
    <location>
        <begin position="1"/>
        <end position="104"/>
    </location>
</feature>
<dbReference type="InterPro" id="IPR001919">
    <property type="entry name" value="CBD2"/>
</dbReference>
<sequence>MSVRVDYQVTSQWNSGFVFDVAVTNDGSLPIEDYQVGFDLPGLVTDVWGGRIVAQEGQRYEIMDDDEDNNIAPGETVSFKVKSVDGNSQMPTRFSVSDQPVIVDDQASDETDNVEAAFVDGVAKVEPGITAGELETLLNSAPMGATVRLAEGEFILDDSVTVTRSDVSLIGAGTGRTTITFTDTALERDASHGLLFEGKGIASAGRLRADAEEGNDTITLENNHGLASGDTVRIWQDNDEEYFAEIGNTTWQGGTNTPLRTSMANIVEIDGSTATLDRGVHFDFDGGEAKIQRVDALENVALEGLSIGYRLGTPDPGAFSNELPTFTNYHAVEFIGTVGASISDVEVINGPSVAFVANRSVDISANNLHAQGAFNKGSGGNGYAYELYESYDGTFTNLNDSGMRHSVLFASWRSSVGNDIHVEFTDRDINFHGGQDHDNVVRVSQSVRDPALDNMSPTLWINQGGESFGAPTDPTANQVMLDYVVGTRRNDVVPGSDDGVFLDGAKGHDTLLGGVDDDLLHGGPGNDRLEGGTGHDTALMQGTYATYDIRPMPDNSLFLDGWGDDDVLVDIERAVFADGTVLDVESRTVTSGSAPAIPSAEEILADDTLIFPVKEDEVSLEEPPDADVVASVRFESVSRWTSGYVMGVEITNDSETSIDDPSISFELPAKITQFYGANLISREGDTYTLALAGDDTLTPEETQRFSFKAYAPESHLPQGLRLDGQSLDVDMAQLIAGSDSETELWAQTQVNSNVTSAWSTGYTAEVIVENTSHLTIDSPSISFDLPGEIDTLWNGTVERDGNRYTITDDNPTTLQPGESWRFSYKAYDTSQALPANSVVIGEPQAPTSDSTSVKAYIISEWSGGYTTEVLVENTSPNAIAVPIVDFALPAKIDTLWNGTLEQDGDRHRVSDDSDTVLQPGDAWRFSYRVYDDQQFLPDDIVVEGKAEPAQIDPSETEQLVVPEDNPVTGVPGSTLTGTDSDDILNGLRGDDYLTGGVGNDRLVGGRGADMLTGGTGADTFAFLSTLDSTPLSQDILLDFDRLEGDRIDLSAIDANTEGEGLQGFTWLDDNGFTGNGGELRTSGNNLQADVNGDGVVDMQIGVLGVNSLESNDIIMMS</sequence>
<evidence type="ECO:0000256" key="2">
    <source>
        <dbReference type="ARBA" id="ARBA00004613"/>
    </source>
</evidence>
<accession>A0A7V7G4K3</accession>
<evidence type="ECO:0000313" key="9">
    <source>
        <dbReference type="Proteomes" id="UP000486760"/>
    </source>
</evidence>
<comment type="subcellular location">
    <subcellularLocation>
        <location evidence="2">Secreted</location>
    </subcellularLocation>
</comment>
<protein>
    <recommendedName>
        <fullName evidence="7">CBM2 domain-containing protein</fullName>
    </recommendedName>
</protein>
<reference evidence="8 9" key="1">
    <citation type="submission" date="2019-08" db="EMBL/GenBank/DDBJ databases">
        <title>Bioinformatics analysis of the strain L3 and L5.</title>
        <authorList>
            <person name="Li X."/>
        </authorList>
    </citation>
    <scope>NUCLEOTIDE SEQUENCE [LARGE SCALE GENOMIC DNA]</scope>
    <source>
        <strain evidence="8 9">L5</strain>
    </source>
</reference>
<dbReference type="RefSeq" id="WP_149326857.1">
    <property type="nucleotide sequence ID" value="NZ_VTPY01000001.1"/>
</dbReference>
<dbReference type="InterPro" id="IPR011050">
    <property type="entry name" value="Pectin_lyase_fold/virulence"/>
</dbReference>
<dbReference type="InterPro" id="IPR050557">
    <property type="entry name" value="RTX_toxin/Mannuronan_C5-epim"/>
</dbReference>
<organism evidence="8 9">
    <name type="scientific">Billgrantia pellis</name>
    <dbReference type="NCBI Taxonomy" id="2606936"/>
    <lineage>
        <taxon>Bacteria</taxon>
        <taxon>Pseudomonadati</taxon>
        <taxon>Pseudomonadota</taxon>
        <taxon>Gammaproteobacteria</taxon>
        <taxon>Oceanospirillales</taxon>
        <taxon>Halomonadaceae</taxon>
        <taxon>Billgrantia</taxon>
    </lineage>
</organism>
<dbReference type="InterPro" id="IPR012291">
    <property type="entry name" value="CBM2_carb-bd_dom_sf"/>
</dbReference>
<dbReference type="PRINTS" id="PR00313">
    <property type="entry name" value="CABNDNGRPT"/>
</dbReference>
<evidence type="ECO:0000256" key="3">
    <source>
        <dbReference type="ARBA" id="ARBA00022525"/>
    </source>
</evidence>
<name>A0A7V7G4K3_9GAMM</name>
<dbReference type="Pfam" id="PF00553">
    <property type="entry name" value="CBM_2"/>
    <property type="match status" value="4"/>
</dbReference>
<dbReference type="Gene3D" id="2.150.10.10">
    <property type="entry name" value="Serralysin-like metalloprotease, C-terminal"/>
    <property type="match status" value="2"/>
</dbReference>
<dbReference type="InterPro" id="IPR001343">
    <property type="entry name" value="Hemolysn_Ca-bd"/>
</dbReference>
<keyword evidence="9" id="KW-1185">Reference proteome</keyword>
<evidence type="ECO:0000256" key="6">
    <source>
        <dbReference type="SAM" id="MobiDB-lite"/>
    </source>
</evidence>
<evidence type="ECO:0000256" key="4">
    <source>
        <dbReference type="ARBA" id="ARBA00022737"/>
    </source>
</evidence>
<comment type="caution">
    <text evidence="8">The sequence shown here is derived from an EMBL/GenBank/DDBJ whole genome shotgun (WGS) entry which is preliminary data.</text>
</comment>
<evidence type="ECO:0000256" key="1">
    <source>
        <dbReference type="ARBA" id="ARBA00001913"/>
    </source>
</evidence>
<dbReference type="GO" id="GO:0005975">
    <property type="term" value="P:carbohydrate metabolic process"/>
    <property type="evidence" value="ECO:0007669"/>
    <property type="project" value="InterPro"/>
</dbReference>
<comment type="cofactor">
    <cofactor evidence="1">
        <name>Ca(2+)</name>
        <dbReference type="ChEBI" id="CHEBI:29108"/>
    </cofactor>
</comment>
<dbReference type="SUPFAM" id="SSF49384">
    <property type="entry name" value="Carbohydrate-binding domain"/>
    <property type="match status" value="4"/>
</dbReference>
<dbReference type="Proteomes" id="UP000486760">
    <property type="component" value="Unassembled WGS sequence"/>
</dbReference>
<dbReference type="AlphaFoldDB" id="A0A7V7G4K3"/>
<evidence type="ECO:0000256" key="5">
    <source>
        <dbReference type="ARBA" id="ARBA00022837"/>
    </source>
</evidence>